<name>A0A182U5P7_9DIPT</name>
<dbReference type="PANTHER" id="PTHR22775">
    <property type="entry name" value="SORTING NEXIN"/>
    <property type="match status" value="1"/>
</dbReference>
<dbReference type="Proteomes" id="UP000075902">
    <property type="component" value="Unassembled WGS sequence"/>
</dbReference>
<evidence type="ECO:0000313" key="2">
    <source>
        <dbReference type="EnsemblMetazoa" id="AMEC014369-PA"/>
    </source>
</evidence>
<proteinExistence type="predicted"/>
<keyword evidence="3" id="KW-1185">Reference proteome</keyword>
<dbReference type="GO" id="GO:0035091">
    <property type="term" value="F:phosphatidylinositol binding"/>
    <property type="evidence" value="ECO:0007669"/>
    <property type="project" value="TreeGrafter"/>
</dbReference>
<dbReference type="EnsemblMetazoa" id="AMEC014369-RA">
    <property type="protein sequence ID" value="AMEC014369-PA"/>
    <property type="gene ID" value="AMEC014369"/>
</dbReference>
<dbReference type="InterPro" id="IPR013937">
    <property type="entry name" value="Sorting_nexin_C"/>
</dbReference>
<dbReference type="Pfam" id="PF08628">
    <property type="entry name" value="Nexin_C"/>
    <property type="match status" value="1"/>
</dbReference>
<sequence length="177" mass="19128">RRGLINRLLGAPWVSHATNKRIVQGASSLLAPDKLEAILSSILNNVWPEGDRFNPTTPLREDSTRLRTKLAAKISLFALLSDDLKHVVGSVTCNSGLLNFFQMLQNKKLNTRLLLILFNRLLVVILQTESVTKHAQLLLNTAGGAGGTTNGTDEGATIRVGATAGLMSGARKPSRYS</sequence>
<evidence type="ECO:0000313" key="3">
    <source>
        <dbReference type="Proteomes" id="UP000075902"/>
    </source>
</evidence>
<dbReference type="AlphaFoldDB" id="A0A182U5P7"/>
<evidence type="ECO:0000259" key="1">
    <source>
        <dbReference type="Pfam" id="PF08628"/>
    </source>
</evidence>
<reference evidence="2" key="2">
    <citation type="submission" date="2020-05" db="UniProtKB">
        <authorList>
            <consortium name="EnsemblMetazoa"/>
        </authorList>
    </citation>
    <scope>IDENTIFICATION</scope>
    <source>
        <strain evidence="2">CM1001059</strain>
    </source>
</reference>
<dbReference type="VEuPathDB" id="VectorBase:AMEC014369"/>
<dbReference type="PANTHER" id="PTHR22775:SF3">
    <property type="entry name" value="SORTING NEXIN-13"/>
    <property type="match status" value="1"/>
</dbReference>
<feature type="domain" description="Sorting nexin C-terminal" evidence="1">
    <location>
        <begin position="5"/>
        <end position="107"/>
    </location>
</feature>
<organism evidence="2 3">
    <name type="scientific">Anopheles melas</name>
    <dbReference type="NCBI Taxonomy" id="34690"/>
    <lineage>
        <taxon>Eukaryota</taxon>
        <taxon>Metazoa</taxon>
        <taxon>Ecdysozoa</taxon>
        <taxon>Arthropoda</taxon>
        <taxon>Hexapoda</taxon>
        <taxon>Insecta</taxon>
        <taxon>Pterygota</taxon>
        <taxon>Neoptera</taxon>
        <taxon>Endopterygota</taxon>
        <taxon>Diptera</taxon>
        <taxon>Nematocera</taxon>
        <taxon>Culicoidea</taxon>
        <taxon>Culicidae</taxon>
        <taxon>Anophelinae</taxon>
        <taxon>Anopheles</taxon>
    </lineage>
</organism>
<protein>
    <submittedName>
        <fullName evidence="2">Nexin_C domain-containing protein</fullName>
    </submittedName>
</protein>
<dbReference type="GO" id="GO:0005769">
    <property type="term" value="C:early endosome"/>
    <property type="evidence" value="ECO:0007669"/>
    <property type="project" value="TreeGrafter"/>
</dbReference>
<accession>A0A182U5P7</accession>
<reference evidence="3" key="1">
    <citation type="submission" date="2014-01" db="EMBL/GenBank/DDBJ databases">
        <title>The Genome Sequence of Anopheles melas CM1001059_A (V2).</title>
        <authorList>
            <consortium name="The Broad Institute Genomics Platform"/>
            <person name="Neafsey D.E."/>
            <person name="Besansky N."/>
            <person name="Howell P."/>
            <person name="Walton C."/>
            <person name="Young S.K."/>
            <person name="Zeng Q."/>
            <person name="Gargeya S."/>
            <person name="Fitzgerald M."/>
            <person name="Haas B."/>
            <person name="Abouelleil A."/>
            <person name="Allen A.W."/>
            <person name="Alvarado L."/>
            <person name="Arachchi H.M."/>
            <person name="Berlin A.M."/>
            <person name="Chapman S.B."/>
            <person name="Gainer-Dewar J."/>
            <person name="Goldberg J."/>
            <person name="Griggs A."/>
            <person name="Gujja S."/>
            <person name="Hansen M."/>
            <person name="Howarth C."/>
            <person name="Imamovic A."/>
            <person name="Ireland A."/>
            <person name="Larimer J."/>
            <person name="McCowan C."/>
            <person name="Murphy C."/>
            <person name="Pearson M."/>
            <person name="Poon T.W."/>
            <person name="Priest M."/>
            <person name="Roberts A."/>
            <person name="Saif S."/>
            <person name="Shea T."/>
            <person name="Sisk P."/>
            <person name="Sykes S."/>
            <person name="Wortman J."/>
            <person name="Nusbaum C."/>
            <person name="Birren B."/>
        </authorList>
    </citation>
    <scope>NUCLEOTIDE SEQUENCE [LARGE SCALE GENOMIC DNA]</scope>
    <source>
        <strain evidence="3">CM1001059</strain>
    </source>
</reference>
<dbReference type="STRING" id="34690.A0A182U5P7"/>